<comment type="caution">
    <text evidence="8">The sequence shown here is derived from an EMBL/GenBank/DDBJ whole genome shotgun (WGS) entry which is preliminary data.</text>
</comment>
<keyword evidence="5" id="KW-0131">Cell cycle</keyword>
<evidence type="ECO:0000256" key="7">
    <source>
        <dbReference type="SAM" id="Phobius"/>
    </source>
</evidence>
<evidence type="ECO:0000256" key="2">
    <source>
        <dbReference type="ARBA" id="ARBA00022692"/>
    </source>
</evidence>
<evidence type="ECO:0000256" key="1">
    <source>
        <dbReference type="ARBA" id="ARBA00004162"/>
    </source>
</evidence>
<keyword evidence="5" id="KW-0132">Cell division</keyword>
<keyword evidence="3 7" id="KW-1133">Transmembrane helix</keyword>
<dbReference type="InterPro" id="IPR010379">
    <property type="entry name" value="EzrA"/>
</dbReference>
<keyword evidence="2 7" id="KW-0812">Transmembrane</keyword>
<reference evidence="8 9" key="1">
    <citation type="submission" date="2022-03" db="EMBL/GenBank/DDBJ databases">
        <title>Novel taxa within the pig intestine.</title>
        <authorList>
            <person name="Wylensek D."/>
            <person name="Bishof K."/>
            <person name="Afrizal A."/>
            <person name="Clavel T."/>
        </authorList>
    </citation>
    <scope>NUCLEOTIDE SEQUENCE [LARGE SCALE GENOMIC DNA]</scope>
    <source>
        <strain evidence="8 9">Cla-KB-P134</strain>
    </source>
</reference>
<dbReference type="EMBL" id="JALBUS010000004">
    <property type="protein sequence ID" value="MDX8416854.1"/>
    <property type="molecule type" value="Genomic_DNA"/>
</dbReference>
<feature type="transmembrane region" description="Helical" evidence="7">
    <location>
        <begin position="15"/>
        <end position="36"/>
    </location>
</feature>
<proteinExistence type="predicted"/>
<keyword evidence="5" id="KW-0717">Septation</keyword>
<name>A0ABU4WJX4_9FIRM</name>
<dbReference type="Proteomes" id="UP001285244">
    <property type="component" value="Unassembled WGS sequence"/>
</dbReference>
<evidence type="ECO:0000256" key="5">
    <source>
        <dbReference type="ARBA" id="ARBA00023210"/>
    </source>
</evidence>
<gene>
    <name evidence="8" type="ORF">MOZ64_03205</name>
</gene>
<organism evidence="8 9">
    <name type="scientific">Absicoccus intestinalis</name>
    <dbReference type="NCBI Taxonomy" id="2926319"/>
    <lineage>
        <taxon>Bacteria</taxon>
        <taxon>Bacillati</taxon>
        <taxon>Bacillota</taxon>
        <taxon>Erysipelotrichia</taxon>
        <taxon>Erysipelotrichales</taxon>
        <taxon>Erysipelotrichaceae</taxon>
        <taxon>Absicoccus</taxon>
    </lineage>
</organism>
<dbReference type="Pfam" id="PF06160">
    <property type="entry name" value="EzrA"/>
    <property type="match status" value="1"/>
</dbReference>
<keyword evidence="4 7" id="KW-0472">Membrane</keyword>
<keyword evidence="9" id="KW-1185">Reference proteome</keyword>
<evidence type="ECO:0000256" key="4">
    <source>
        <dbReference type="ARBA" id="ARBA00023136"/>
    </source>
</evidence>
<accession>A0ABU4WJX4</accession>
<evidence type="ECO:0000256" key="6">
    <source>
        <dbReference type="SAM" id="Coils"/>
    </source>
</evidence>
<evidence type="ECO:0000313" key="8">
    <source>
        <dbReference type="EMBL" id="MDX8416854.1"/>
    </source>
</evidence>
<comment type="subcellular location">
    <subcellularLocation>
        <location evidence="1">Cell membrane</location>
        <topology evidence="1">Single-pass membrane protein</topology>
    </subcellularLocation>
</comment>
<sequence length="586" mass="67138">MQSVTDFLSFIQSRITLATLIYICIIVLVIILLVIFSNHVRRRKASARFEELEKDVNAVRNNSLDYKFNKAKAFAKVNADIMERVNELTPKYNVCMEGMDECDTLCEKAHDALEGHHTKRAMRRMDELETSLKDARERIRIVTKALDNILQKETEVRDFANALKERYQNVRQVYTTNRNSFYKATTYFDSRFQEIENDFSNFEEWMYACEFNKAKDEGNKIATSIDTLSSEIALCPDLYERTKSIIPAAMMEINQNAQDLSQSDVNLRYLEINKNLNEAASQLKEAEHRIDVGNLKEAQMLISQIGDGVLKLQDAISQEKAAYDEIHGGLEQNLITVSEIQVELNDIKKMYGNIRDRFGLEDWTHRFALADEQMGNVQEAATLLQKEIKADQTPLVEVVRYYREFVSDINEFKTQIDEMKSKLISASSDESRAQKQLVKLQLILNEVRLNAATRHLPSISSQFEKDIQQAEDLISRVQIVLSHSPLDVPTLNADLQDAIDFVYKLYNNANNLIGVAVMVENAIVFGNRFRSAHPSMNTDLTRAELCFQNGEYTRALKIAIQAIENLHPGTYEKLIAKKDPAVMNQV</sequence>
<evidence type="ECO:0000313" key="9">
    <source>
        <dbReference type="Proteomes" id="UP001285244"/>
    </source>
</evidence>
<protein>
    <submittedName>
        <fullName evidence="8">Septation ring formation regulator EzrA</fullName>
    </submittedName>
</protein>
<evidence type="ECO:0000256" key="3">
    <source>
        <dbReference type="ARBA" id="ARBA00022989"/>
    </source>
</evidence>
<feature type="coiled-coil region" evidence="6">
    <location>
        <begin position="118"/>
        <end position="152"/>
    </location>
</feature>
<keyword evidence="6" id="KW-0175">Coiled coil</keyword>
<feature type="coiled-coil region" evidence="6">
    <location>
        <begin position="269"/>
        <end position="296"/>
    </location>
</feature>
<dbReference type="RefSeq" id="WP_320325170.1">
    <property type="nucleotide sequence ID" value="NZ_JALBUS010000004.1"/>
</dbReference>